<proteinExistence type="predicted"/>
<dbReference type="AlphaFoldDB" id="A0AAQ5X5J7"/>
<sequence length="138" mass="15540">WISGVSILTRKNLNIKVHKQYSDKDGRWVAIDVDLFGVRYSLINIYAPNTDSPEFFIDICNIAKQMGNLYVIIGGDFNQIRDPTLDKSSSTNNRPKQKSVLTVDTMVEELGLVDIGDFYTRMKGNTLSTQTLILPTHG</sequence>
<reference evidence="1 2" key="1">
    <citation type="submission" date="2022-01" db="EMBL/GenBank/DDBJ databases">
        <title>A chromosome-scale genome assembly of the false clownfish, Amphiprion ocellaris.</title>
        <authorList>
            <person name="Ryu T."/>
        </authorList>
    </citation>
    <scope>NUCLEOTIDE SEQUENCE [LARGE SCALE GENOMIC DNA]</scope>
</reference>
<keyword evidence="2" id="KW-1185">Reference proteome</keyword>
<dbReference type="SUPFAM" id="SSF56219">
    <property type="entry name" value="DNase I-like"/>
    <property type="match status" value="1"/>
</dbReference>
<dbReference type="Gene3D" id="3.60.10.10">
    <property type="entry name" value="Endonuclease/exonuclease/phosphatase"/>
    <property type="match status" value="1"/>
</dbReference>
<name>A0AAQ5X5J7_AMPOC</name>
<dbReference type="Proteomes" id="UP001501940">
    <property type="component" value="Chromosome 15"/>
</dbReference>
<dbReference type="GeneTree" id="ENSGT01050000245377"/>
<reference evidence="1" key="2">
    <citation type="submission" date="2025-08" db="UniProtKB">
        <authorList>
            <consortium name="Ensembl"/>
        </authorList>
    </citation>
    <scope>IDENTIFICATION</scope>
</reference>
<organism evidence="1 2">
    <name type="scientific">Amphiprion ocellaris</name>
    <name type="common">Clown anemonefish</name>
    <dbReference type="NCBI Taxonomy" id="80972"/>
    <lineage>
        <taxon>Eukaryota</taxon>
        <taxon>Metazoa</taxon>
        <taxon>Chordata</taxon>
        <taxon>Craniata</taxon>
        <taxon>Vertebrata</taxon>
        <taxon>Euteleostomi</taxon>
        <taxon>Actinopterygii</taxon>
        <taxon>Neopterygii</taxon>
        <taxon>Teleostei</taxon>
        <taxon>Neoteleostei</taxon>
        <taxon>Acanthomorphata</taxon>
        <taxon>Ovalentaria</taxon>
        <taxon>Pomacentridae</taxon>
        <taxon>Amphiprion</taxon>
    </lineage>
</organism>
<evidence type="ECO:0000313" key="1">
    <source>
        <dbReference type="Ensembl" id="ENSAOCP00000034685.1"/>
    </source>
</evidence>
<dbReference type="InterPro" id="IPR036691">
    <property type="entry name" value="Endo/exonu/phosph_ase_sf"/>
</dbReference>
<protein>
    <recommendedName>
        <fullName evidence="3">Endonuclease/exonuclease/phosphatase domain-containing protein</fullName>
    </recommendedName>
</protein>
<dbReference type="Ensembl" id="ENSAOCT00000083523.1">
    <property type="protein sequence ID" value="ENSAOCP00000034685.1"/>
    <property type="gene ID" value="ENSAOCG00000030261.1"/>
</dbReference>
<evidence type="ECO:0008006" key="3">
    <source>
        <dbReference type="Google" id="ProtNLM"/>
    </source>
</evidence>
<reference evidence="1" key="3">
    <citation type="submission" date="2025-09" db="UniProtKB">
        <authorList>
            <consortium name="Ensembl"/>
        </authorList>
    </citation>
    <scope>IDENTIFICATION</scope>
</reference>
<evidence type="ECO:0000313" key="2">
    <source>
        <dbReference type="Proteomes" id="UP001501940"/>
    </source>
</evidence>
<accession>A0AAQ5X5J7</accession>